<name>A0A6M3K783_9ZZZZ</name>
<reference evidence="2" key="1">
    <citation type="submission" date="2020-03" db="EMBL/GenBank/DDBJ databases">
        <title>The deep terrestrial virosphere.</title>
        <authorList>
            <person name="Holmfeldt K."/>
            <person name="Nilsson E."/>
            <person name="Simone D."/>
            <person name="Lopez-Fernandez M."/>
            <person name="Wu X."/>
            <person name="de Brujin I."/>
            <person name="Lundin D."/>
            <person name="Andersson A."/>
            <person name="Bertilsson S."/>
            <person name="Dopson M."/>
        </authorList>
    </citation>
    <scope>NUCLEOTIDE SEQUENCE</scope>
    <source>
        <strain evidence="2">MM415A01256</strain>
    </source>
</reference>
<evidence type="ECO:0000313" key="2">
    <source>
        <dbReference type="EMBL" id="QJA77631.1"/>
    </source>
</evidence>
<proteinExistence type="predicted"/>
<sequence length="69" mass="8268">MSDEQEKVEIKISSSYPKSWRLFQMSLGEPRPKGFIEWCRYLWGFDIWLGNVPFLKVMVLANILVWLIF</sequence>
<evidence type="ECO:0000256" key="1">
    <source>
        <dbReference type="SAM" id="Phobius"/>
    </source>
</evidence>
<dbReference type="AlphaFoldDB" id="A0A6M3K783"/>
<gene>
    <name evidence="2" type="ORF">MM415A01256_0013</name>
</gene>
<dbReference type="EMBL" id="MT142293">
    <property type="protein sequence ID" value="QJA77631.1"/>
    <property type="molecule type" value="Genomic_DNA"/>
</dbReference>
<protein>
    <submittedName>
        <fullName evidence="2">Uncharacterized protein</fullName>
    </submittedName>
</protein>
<accession>A0A6M3K783</accession>
<keyword evidence="1" id="KW-0472">Membrane</keyword>
<keyword evidence="1" id="KW-0812">Transmembrane</keyword>
<organism evidence="2">
    <name type="scientific">viral metagenome</name>
    <dbReference type="NCBI Taxonomy" id="1070528"/>
    <lineage>
        <taxon>unclassified sequences</taxon>
        <taxon>metagenomes</taxon>
        <taxon>organismal metagenomes</taxon>
    </lineage>
</organism>
<keyword evidence="1" id="KW-1133">Transmembrane helix</keyword>
<feature type="transmembrane region" description="Helical" evidence="1">
    <location>
        <begin position="47"/>
        <end position="68"/>
    </location>
</feature>